<dbReference type="InterPro" id="IPR011990">
    <property type="entry name" value="TPR-like_helical_dom_sf"/>
</dbReference>
<organism evidence="2 3">
    <name type="scientific">Aphanomyces astaci</name>
    <name type="common">Crayfish plague agent</name>
    <dbReference type="NCBI Taxonomy" id="112090"/>
    <lineage>
        <taxon>Eukaryota</taxon>
        <taxon>Sar</taxon>
        <taxon>Stramenopiles</taxon>
        <taxon>Oomycota</taxon>
        <taxon>Saprolegniomycetes</taxon>
        <taxon>Saprolegniales</taxon>
        <taxon>Verrucalvaceae</taxon>
        <taxon>Aphanomyces</taxon>
    </lineage>
</organism>
<dbReference type="EMBL" id="QUTA01004413">
    <property type="protein sequence ID" value="RHY19841.1"/>
    <property type="molecule type" value="Genomic_DNA"/>
</dbReference>
<dbReference type="PANTHER" id="PTHR11102:SF147">
    <property type="entry name" value="SEL1L ADAPTOR SUBUNIT OF ERAD E3 UBIQUITIN LIGASE"/>
    <property type="match status" value="1"/>
</dbReference>
<dbReference type="AlphaFoldDB" id="A0A397BLR5"/>
<comment type="similarity">
    <text evidence="1">Belongs to the sel-1 family.</text>
</comment>
<protein>
    <submittedName>
        <fullName evidence="2">Uncharacterized protein</fullName>
    </submittedName>
</protein>
<dbReference type="SUPFAM" id="SSF81901">
    <property type="entry name" value="HCP-like"/>
    <property type="match status" value="1"/>
</dbReference>
<dbReference type="GO" id="GO:0005789">
    <property type="term" value="C:endoplasmic reticulum membrane"/>
    <property type="evidence" value="ECO:0007669"/>
    <property type="project" value="TreeGrafter"/>
</dbReference>
<evidence type="ECO:0000313" key="3">
    <source>
        <dbReference type="Proteomes" id="UP000266239"/>
    </source>
</evidence>
<dbReference type="Proteomes" id="UP000266239">
    <property type="component" value="Unassembled WGS sequence"/>
</dbReference>
<dbReference type="Gene3D" id="1.25.40.10">
    <property type="entry name" value="Tetratricopeptide repeat domain"/>
    <property type="match status" value="1"/>
</dbReference>
<dbReference type="InterPro" id="IPR006597">
    <property type="entry name" value="Sel1-like"/>
</dbReference>
<dbReference type="SMART" id="SM00671">
    <property type="entry name" value="SEL1"/>
    <property type="match status" value="5"/>
</dbReference>
<dbReference type="PANTHER" id="PTHR11102">
    <property type="entry name" value="SEL-1-LIKE PROTEIN"/>
    <property type="match status" value="1"/>
</dbReference>
<dbReference type="GO" id="GO:0036503">
    <property type="term" value="P:ERAD pathway"/>
    <property type="evidence" value="ECO:0007669"/>
    <property type="project" value="TreeGrafter"/>
</dbReference>
<accession>A0A397BLR5</accession>
<dbReference type="Pfam" id="PF08238">
    <property type="entry name" value="Sel1"/>
    <property type="match status" value="7"/>
</dbReference>
<proteinExistence type="inferred from homology"/>
<name>A0A397BLR5_APHAT</name>
<comment type="caution">
    <text evidence="2">The sequence shown here is derived from an EMBL/GenBank/DDBJ whole genome shotgun (WGS) entry which is preliminary data.</text>
</comment>
<evidence type="ECO:0000256" key="1">
    <source>
        <dbReference type="ARBA" id="ARBA00038101"/>
    </source>
</evidence>
<reference evidence="2 3" key="1">
    <citation type="submission" date="2018-08" db="EMBL/GenBank/DDBJ databases">
        <title>Aphanomyces genome sequencing and annotation.</title>
        <authorList>
            <person name="Minardi D."/>
            <person name="Oidtmann B."/>
            <person name="Van Der Giezen M."/>
            <person name="Studholme D.J."/>
        </authorList>
    </citation>
    <scope>NUCLEOTIDE SEQUENCE [LARGE SCALE GENOMIC DNA]</scope>
    <source>
        <strain evidence="2 3">Yx</strain>
    </source>
</reference>
<sequence>MQSQRANFSTVNDHSAVTANSDAHGAKSLDLWHKTQDLYVRALAQDALAQYELGLMYLDDDVADDDSSSNVVEDEWTLDAETLRQRASSSSPDLQDIKSIRKHARKLYKEYKQSTQKSATISPLVARTTSADLDDVYGSITQPWLDGSRPLAPLSSESEVDDTVIMQVLGGSNQAKGVEWLRRAADNGSCGPGLDHPTAVPTPTVANLPLAMDCFMKAAEVGDPSAQFFMGHVLHVGNESVAANPVSSRMLLEQAATQGHGGALYYLAQLHLSGDEAMHVPVDLDKALTYLRLAVDEDEADALVCMADMYREGLPPVVPVDVQAAHDLYERAAAMGHPEALCTLGALAYANRLYEPAFQYYQAAADRHSMAAWKNLADMYYAGVGVPQNKKTAESILDMLRKMDTP</sequence>
<dbReference type="InterPro" id="IPR050767">
    <property type="entry name" value="Sel1_AlgK"/>
</dbReference>
<evidence type="ECO:0000313" key="2">
    <source>
        <dbReference type="EMBL" id="RHY19841.1"/>
    </source>
</evidence>
<gene>
    <name evidence="2" type="ORF">DYB25_002922</name>
</gene>
<dbReference type="VEuPathDB" id="FungiDB:H257_03753"/>